<proteinExistence type="predicted"/>
<dbReference type="InterPro" id="IPR050300">
    <property type="entry name" value="GDXG_lipolytic_enzyme"/>
</dbReference>
<dbReference type="RefSeq" id="XP_030993317.1">
    <property type="nucleotide sequence ID" value="XM_031142346.1"/>
</dbReference>
<dbReference type="SUPFAM" id="SSF53474">
    <property type="entry name" value="alpha/beta-Hydrolases"/>
    <property type="match status" value="1"/>
</dbReference>
<organism evidence="3 4">
    <name type="scientific">Thyridium curvatum</name>
    <dbReference type="NCBI Taxonomy" id="1093900"/>
    <lineage>
        <taxon>Eukaryota</taxon>
        <taxon>Fungi</taxon>
        <taxon>Dikarya</taxon>
        <taxon>Ascomycota</taxon>
        <taxon>Pezizomycotina</taxon>
        <taxon>Sordariomycetes</taxon>
        <taxon>Sordariomycetidae</taxon>
        <taxon>Thyridiales</taxon>
        <taxon>Thyridiaceae</taxon>
        <taxon>Thyridium</taxon>
    </lineage>
</organism>
<feature type="domain" description="BD-FAE-like" evidence="2">
    <location>
        <begin position="58"/>
        <end position="179"/>
    </location>
</feature>
<dbReference type="EMBL" id="SKBQ01000047">
    <property type="protein sequence ID" value="TPX11606.1"/>
    <property type="molecule type" value="Genomic_DNA"/>
</dbReference>
<dbReference type="Gene3D" id="3.40.50.1820">
    <property type="entry name" value="alpha/beta hydrolase"/>
    <property type="match status" value="1"/>
</dbReference>
<dbReference type="InParanoid" id="A0A507AXX6"/>
<dbReference type="InterPro" id="IPR029058">
    <property type="entry name" value="AB_hydrolase_fold"/>
</dbReference>
<dbReference type="Pfam" id="PF20434">
    <property type="entry name" value="BD-FAE"/>
    <property type="match status" value="1"/>
</dbReference>
<sequence length="343" mass="37923">MMEEVYKKIVQDTVKFNLGDEEARHIWRQLFEPFIPEQTSKVQIVRDQRYGPAERNVLDVYFPSNNAEPGKPVVLFMHGGGFFSGDKAWSDKYWGNIGKCFAEHGIVVVIVNHQLVPYNKDDPNNMPTGPAVKYPAGADDVQLAREWMYKNIESPDFGSGSSSKVVLFGHSSGGAHIAANLYAAGDPERVSQQTEIFPPVAGVIYLSVPFCTRPIEGLTGDFTRFVGHLANMITLSLVFKSQLTSWHSARDALNLPTYIGTVQWEVQEAFDAAVAFFNTYRERSKPSGTNAIFHVLKGHNHLSNVLSIGSSDTAQASMLLEFVCTCTSTSLTPQHGSVIRSES</sequence>
<dbReference type="Proteomes" id="UP000319257">
    <property type="component" value="Unassembled WGS sequence"/>
</dbReference>
<evidence type="ECO:0000313" key="4">
    <source>
        <dbReference type="Proteomes" id="UP000319257"/>
    </source>
</evidence>
<keyword evidence="1" id="KW-0378">Hydrolase</keyword>
<evidence type="ECO:0000259" key="2">
    <source>
        <dbReference type="Pfam" id="PF20434"/>
    </source>
</evidence>
<dbReference type="InterPro" id="IPR049492">
    <property type="entry name" value="BD-FAE-like_dom"/>
</dbReference>
<keyword evidence="4" id="KW-1185">Reference proteome</keyword>
<evidence type="ECO:0000256" key="1">
    <source>
        <dbReference type="ARBA" id="ARBA00022801"/>
    </source>
</evidence>
<protein>
    <recommendedName>
        <fullName evidence="2">BD-FAE-like domain-containing protein</fullName>
    </recommendedName>
</protein>
<comment type="caution">
    <text evidence="3">The sequence shown here is derived from an EMBL/GenBank/DDBJ whole genome shotgun (WGS) entry which is preliminary data.</text>
</comment>
<dbReference type="OrthoDB" id="433474at2759"/>
<evidence type="ECO:0000313" key="3">
    <source>
        <dbReference type="EMBL" id="TPX11606.1"/>
    </source>
</evidence>
<name>A0A507AXX6_9PEZI</name>
<accession>A0A507AXX6</accession>
<reference evidence="3 4" key="1">
    <citation type="submission" date="2019-06" db="EMBL/GenBank/DDBJ databases">
        <title>Draft genome sequence of the filamentous fungus Phialemoniopsis curvata isolated from diesel fuel.</title>
        <authorList>
            <person name="Varaljay V.A."/>
            <person name="Lyon W.J."/>
            <person name="Crouch A.L."/>
            <person name="Drake C.E."/>
            <person name="Hollomon J.M."/>
            <person name="Nadeau L.J."/>
            <person name="Nunn H.S."/>
            <person name="Stevenson B.S."/>
            <person name="Bojanowski C.L."/>
            <person name="Crookes-Goodson W.J."/>
        </authorList>
    </citation>
    <scope>NUCLEOTIDE SEQUENCE [LARGE SCALE GENOMIC DNA]</scope>
    <source>
        <strain evidence="3 4">D216</strain>
    </source>
</reference>
<dbReference type="GO" id="GO:0016787">
    <property type="term" value="F:hydrolase activity"/>
    <property type="evidence" value="ECO:0007669"/>
    <property type="project" value="UniProtKB-KW"/>
</dbReference>
<dbReference type="PANTHER" id="PTHR48081">
    <property type="entry name" value="AB HYDROLASE SUPERFAMILY PROTEIN C4A8.06C"/>
    <property type="match status" value="1"/>
</dbReference>
<dbReference type="AlphaFoldDB" id="A0A507AXX6"/>
<dbReference type="GeneID" id="41975032"/>
<dbReference type="STRING" id="1093900.A0A507AXX6"/>
<gene>
    <name evidence="3" type="ORF">E0L32_007585</name>
</gene>